<gene>
    <name evidence="2" type="ORF">HYDPIDRAFT_34061</name>
</gene>
<feature type="region of interest" description="Disordered" evidence="1">
    <location>
        <begin position="1"/>
        <end position="96"/>
    </location>
</feature>
<evidence type="ECO:0000313" key="3">
    <source>
        <dbReference type="Proteomes" id="UP000053820"/>
    </source>
</evidence>
<reference evidence="2 3" key="1">
    <citation type="submission" date="2014-04" db="EMBL/GenBank/DDBJ databases">
        <title>Evolutionary Origins and Diversification of the Mycorrhizal Mutualists.</title>
        <authorList>
            <consortium name="DOE Joint Genome Institute"/>
            <consortium name="Mycorrhizal Genomics Consortium"/>
            <person name="Kohler A."/>
            <person name="Kuo A."/>
            <person name="Nagy L.G."/>
            <person name="Floudas D."/>
            <person name="Copeland A."/>
            <person name="Barry K.W."/>
            <person name="Cichocki N."/>
            <person name="Veneault-Fourrey C."/>
            <person name="LaButti K."/>
            <person name="Lindquist E.A."/>
            <person name="Lipzen A."/>
            <person name="Lundell T."/>
            <person name="Morin E."/>
            <person name="Murat C."/>
            <person name="Riley R."/>
            <person name="Ohm R."/>
            <person name="Sun H."/>
            <person name="Tunlid A."/>
            <person name="Henrissat B."/>
            <person name="Grigoriev I.V."/>
            <person name="Hibbett D.S."/>
            <person name="Martin F."/>
        </authorList>
    </citation>
    <scope>NUCLEOTIDE SEQUENCE [LARGE SCALE GENOMIC DNA]</scope>
    <source>
        <strain evidence="2 3">MD-312</strain>
    </source>
</reference>
<proteinExistence type="predicted"/>
<dbReference type="Proteomes" id="UP000053820">
    <property type="component" value="Unassembled WGS sequence"/>
</dbReference>
<name>A0A0C9VYU1_9AGAM</name>
<feature type="compositionally biased region" description="Basic and acidic residues" evidence="1">
    <location>
        <begin position="34"/>
        <end position="45"/>
    </location>
</feature>
<feature type="compositionally biased region" description="Low complexity" evidence="1">
    <location>
        <begin position="73"/>
        <end position="83"/>
    </location>
</feature>
<evidence type="ECO:0000256" key="1">
    <source>
        <dbReference type="SAM" id="MobiDB-lite"/>
    </source>
</evidence>
<feature type="compositionally biased region" description="Low complexity" evidence="1">
    <location>
        <begin position="1"/>
        <end position="28"/>
    </location>
</feature>
<dbReference type="EMBL" id="KN839927">
    <property type="protein sequence ID" value="KIJ58563.1"/>
    <property type="molecule type" value="Genomic_DNA"/>
</dbReference>
<dbReference type="AlphaFoldDB" id="A0A0C9VYU1"/>
<evidence type="ECO:0000313" key="2">
    <source>
        <dbReference type="EMBL" id="KIJ58563.1"/>
    </source>
</evidence>
<sequence length="315" mass="34735">MQQQQQIIIAQQRQEQQGQQMLAQQQAQGLRHQTSRDRLAADKGRPASPSPSKTVDPAEATETKKLTVTPSIARDGQSRQAQAGAGGPLLPPRRNRLGYSRRLSRLRWSWPRSSGAVWGASAPCRVTSSCAPPSRISMNDFSDDSAVKFYLNKRGTDSRDSALTEEDEGDDTLYAETSRNTIQGISTSSSSGVNVTPDRFSSPSFRFALQRVIFPEDLPDDMVFDSLTEAIVFKNTLRDRTTSTSSISSGVSQSQRRKVFTFPKNVTVAEVIERGLERFGILEGVVDGGDEVEDKLTKRRSSTKVRYWLTASIGG</sequence>
<keyword evidence="3" id="KW-1185">Reference proteome</keyword>
<organism evidence="2 3">
    <name type="scientific">Hydnomerulius pinastri MD-312</name>
    <dbReference type="NCBI Taxonomy" id="994086"/>
    <lineage>
        <taxon>Eukaryota</taxon>
        <taxon>Fungi</taxon>
        <taxon>Dikarya</taxon>
        <taxon>Basidiomycota</taxon>
        <taxon>Agaricomycotina</taxon>
        <taxon>Agaricomycetes</taxon>
        <taxon>Agaricomycetidae</taxon>
        <taxon>Boletales</taxon>
        <taxon>Boletales incertae sedis</taxon>
        <taxon>Leucogyrophana</taxon>
    </lineage>
</organism>
<protein>
    <submittedName>
        <fullName evidence="2">Uncharacterized protein</fullName>
    </submittedName>
</protein>
<dbReference type="OrthoDB" id="196165at2759"/>
<dbReference type="HOGENOM" id="CLU_882959_0_0_1"/>
<accession>A0A0C9VYU1</accession>